<dbReference type="PATRIC" id="fig|284581.3.peg.4529"/>
<dbReference type="EMBL" id="LILC01000007">
    <property type="protein sequence ID" value="KOO47532.1"/>
    <property type="molecule type" value="Genomic_DNA"/>
</dbReference>
<dbReference type="RefSeq" id="WP_053400438.1">
    <property type="nucleotide sequence ID" value="NZ_LILC01000007.1"/>
</dbReference>
<proteinExistence type="predicted"/>
<dbReference type="STRING" id="284581.AMD01_05680"/>
<dbReference type="AlphaFoldDB" id="A0A0M0L9K6"/>
<reference evidence="2" key="1">
    <citation type="submission" date="2015-08" db="EMBL/GenBank/DDBJ databases">
        <title>Fjat-14210 dsm16467.</title>
        <authorList>
            <person name="Liu B."/>
            <person name="Wang J."/>
            <person name="Zhu Y."/>
            <person name="Liu G."/>
            <person name="Chen Q."/>
            <person name="Chen Z."/>
            <person name="Lan J."/>
            <person name="Che J."/>
            <person name="Ge C."/>
            <person name="Shi H."/>
            <person name="Pan Z."/>
            <person name="Liu X."/>
        </authorList>
    </citation>
    <scope>NUCLEOTIDE SEQUENCE [LARGE SCALE GENOMIC DNA]</scope>
    <source>
        <strain evidence="2">DSM 16467</strain>
    </source>
</reference>
<name>A0A0M0L9K6_9BACI</name>
<protein>
    <submittedName>
        <fullName evidence="1">Uncharacterized protein</fullName>
    </submittedName>
</protein>
<dbReference type="CDD" id="cd02440">
    <property type="entry name" value="AdoMet_MTases"/>
    <property type="match status" value="1"/>
</dbReference>
<organism evidence="1 2">
    <name type="scientific">Priestia koreensis</name>
    <dbReference type="NCBI Taxonomy" id="284581"/>
    <lineage>
        <taxon>Bacteria</taxon>
        <taxon>Bacillati</taxon>
        <taxon>Bacillota</taxon>
        <taxon>Bacilli</taxon>
        <taxon>Bacillales</taxon>
        <taxon>Bacillaceae</taxon>
        <taxon>Priestia</taxon>
    </lineage>
</organism>
<dbReference type="PANTHER" id="PTHR43861">
    <property type="entry name" value="TRANS-ACONITATE 2-METHYLTRANSFERASE-RELATED"/>
    <property type="match status" value="1"/>
</dbReference>
<dbReference type="Gene3D" id="3.40.50.150">
    <property type="entry name" value="Vaccinia Virus protein VP39"/>
    <property type="match status" value="1"/>
</dbReference>
<comment type="caution">
    <text evidence="1">The sequence shown here is derived from an EMBL/GenBank/DDBJ whole genome shotgun (WGS) entry which is preliminary data.</text>
</comment>
<gene>
    <name evidence="1" type="ORF">AMD01_05680</name>
</gene>
<dbReference type="Pfam" id="PF13489">
    <property type="entry name" value="Methyltransf_23"/>
    <property type="match status" value="1"/>
</dbReference>
<dbReference type="Proteomes" id="UP000037558">
    <property type="component" value="Unassembled WGS sequence"/>
</dbReference>
<dbReference type="SUPFAM" id="SSF53335">
    <property type="entry name" value="S-adenosyl-L-methionine-dependent methyltransferases"/>
    <property type="match status" value="1"/>
</dbReference>
<dbReference type="InterPro" id="IPR029063">
    <property type="entry name" value="SAM-dependent_MTases_sf"/>
</dbReference>
<evidence type="ECO:0000313" key="2">
    <source>
        <dbReference type="Proteomes" id="UP000037558"/>
    </source>
</evidence>
<accession>A0A0M0L9K6</accession>
<keyword evidence="2" id="KW-1185">Reference proteome</keyword>
<sequence>MRSNIEHFSKSVEQYLSYTEQPWGKLFYTSTLAQIEPFLASDDYVVDVGCGFGITIRSLADKGWRVLGLEPNNDLLSAAKQKAFESNGIIEFKQAAIEDLHPLAFSADFLLCHNVLEYLDDPEKGIWTLAQNITRQGYLSLITHNPLANVMKKAIVEKSPSAALSFVDRKTDYSSVIGADISLFSQDDLNKWLTKAGFQVIERYGIHNLYSYIDNEHKFDDEWNQKMTELEMKVCSVSPYRDIAVFSHTIARLL</sequence>
<evidence type="ECO:0000313" key="1">
    <source>
        <dbReference type="EMBL" id="KOO47532.1"/>
    </source>
</evidence>